<keyword evidence="7 9" id="KW-0030">Aminoacyl-tRNA synthetase</keyword>
<proteinExistence type="inferred from homology"/>
<dbReference type="PRINTS" id="PR01038">
    <property type="entry name" value="TRNASYNTHARG"/>
</dbReference>
<dbReference type="InterPro" id="IPR008909">
    <property type="entry name" value="DALR_anticod-bd"/>
</dbReference>
<dbReference type="Gene3D" id="3.40.50.620">
    <property type="entry name" value="HUPs"/>
    <property type="match status" value="2"/>
</dbReference>
<dbReference type="InterPro" id="IPR001278">
    <property type="entry name" value="Arg-tRNA-ligase"/>
</dbReference>
<protein>
    <recommendedName>
        <fullName evidence="2">arginine--tRNA ligase</fullName>
        <ecNumber evidence="2">6.1.1.19</ecNumber>
    </recommendedName>
</protein>
<organism evidence="11 12">
    <name type="scientific">Edhazardia aedis (strain USNM 41457)</name>
    <name type="common">Microsporidian parasite</name>
    <dbReference type="NCBI Taxonomy" id="1003232"/>
    <lineage>
        <taxon>Eukaryota</taxon>
        <taxon>Fungi</taxon>
        <taxon>Fungi incertae sedis</taxon>
        <taxon>Microsporidia</taxon>
        <taxon>Edhazardia</taxon>
    </lineage>
</organism>
<evidence type="ECO:0000259" key="10">
    <source>
        <dbReference type="SMART" id="SM00836"/>
    </source>
</evidence>
<dbReference type="EMBL" id="AFBI03000038">
    <property type="protein sequence ID" value="EJW03420.1"/>
    <property type="molecule type" value="Genomic_DNA"/>
</dbReference>
<dbReference type="InterPro" id="IPR009080">
    <property type="entry name" value="tRNAsynth_Ia_anticodon-bd"/>
</dbReference>
<dbReference type="GO" id="GO:0004814">
    <property type="term" value="F:arginine-tRNA ligase activity"/>
    <property type="evidence" value="ECO:0007669"/>
    <property type="project" value="UniProtKB-EC"/>
</dbReference>
<dbReference type="FunCoup" id="J9DLF1">
    <property type="interactions" value="166"/>
</dbReference>
<dbReference type="Pfam" id="PF00750">
    <property type="entry name" value="tRNA-synt_1d"/>
    <property type="match status" value="3"/>
</dbReference>
<evidence type="ECO:0000256" key="9">
    <source>
        <dbReference type="RuleBase" id="RU363038"/>
    </source>
</evidence>
<reference evidence="11 12" key="1">
    <citation type="submission" date="2011-08" db="EMBL/GenBank/DDBJ databases">
        <authorList>
            <person name="Liu Z.J."/>
            <person name="Shi F.L."/>
            <person name="Lu J.Q."/>
            <person name="Li M."/>
            <person name="Wang Z.L."/>
        </authorList>
    </citation>
    <scope>NUCLEOTIDE SEQUENCE [LARGE SCALE GENOMIC DNA]</scope>
    <source>
        <strain evidence="11 12">USNM 41457</strain>
    </source>
</reference>
<dbReference type="GO" id="GO:0032543">
    <property type="term" value="P:mitochondrial translation"/>
    <property type="evidence" value="ECO:0007669"/>
    <property type="project" value="TreeGrafter"/>
</dbReference>
<dbReference type="Proteomes" id="UP000003163">
    <property type="component" value="Unassembled WGS sequence"/>
</dbReference>
<dbReference type="PANTHER" id="PTHR11956">
    <property type="entry name" value="ARGINYL-TRNA SYNTHETASE"/>
    <property type="match status" value="1"/>
</dbReference>
<evidence type="ECO:0000256" key="8">
    <source>
        <dbReference type="ARBA" id="ARBA00049339"/>
    </source>
</evidence>
<evidence type="ECO:0000256" key="6">
    <source>
        <dbReference type="ARBA" id="ARBA00022917"/>
    </source>
</evidence>
<dbReference type="GO" id="GO:0006420">
    <property type="term" value="P:arginyl-tRNA aminoacylation"/>
    <property type="evidence" value="ECO:0007669"/>
    <property type="project" value="InterPro"/>
</dbReference>
<dbReference type="OrthoDB" id="68056at2759"/>
<dbReference type="SUPFAM" id="SSF47323">
    <property type="entry name" value="Anticodon-binding domain of a subclass of class I aminoacyl-tRNA synthetases"/>
    <property type="match status" value="1"/>
</dbReference>
<evidence type="ECO:0000313" key="11">
    <source>
        <dbReference type="EMBL" id="EJW03420.1"/>
    </source>
</evidence>
<dbReference type="FunFam" id="1.10.730.10:FF:000006">
    <property type="entry name" value="Arginyl-tRNA synthetase 2, mitochondrial"/>
    <property type="match status" value="1"/>
</dbReference>
<reference evidence="12" key="2">
    <citation type="submission" date="2015-07" db="EMBL/GenBank/DDBJ databases">
        <title>Contrasting host-pathogen interactions and genome evolution in two generalist and specialist microsporidian pathogens of mosquitoes.</title>
        <authorList>
            <consortium name="The Broad Institute Genomics Platform"/>
            <consortium name="The Broad Institute Genome Sequencing Center for Infectious Disease"/>
            <person name="Cuomo C.A."/>
            <person name="Sanscrainte N.D."/>
            <person name="Goldberg J.M."/>
            <person name="Heiman D."/>
            <person name="Young S."/>
            <person name="Zeng Q."/>
            <person name="Becnel J.J."/>
            <person name="Birren B.W."/>
        </authorList>
    </citation>
    <scope>NUCLEOTIDE SEQUENCE [LARGE SCALE GENOMIC DNA]</scope>
    <source>
        <strain evidence="12">USNM 41457</strain>
    </source>
</reference>
<keyword evidence="6 9" id="KW-0648">Protein biosynthesis</keyword>
<keyword evidence="12" id="KW-1185">Reference proteome</keyword>
<dbReference type="EC" id="6.1.1.19" evidence="2"/>
<dbReference type="VEuPathDB" id="MicrosporidiaDB:EDEG_02240"/>
<dbReference type="Gene3D" id="1.10.730.10">
    <property type="entry name" value="Isoleucyl-tRNA Synthetase, Domain 1"/>
    <property type="match status" value="1"/>
</dbReference>
<dbReference type="AlphaFoldDB" id="J9DLF1"/>
<evidence type="ECO:0000256" key="7">
    <source>
        <dbReference type="ARBA" id="ARBA00023146"/>
    </source>
</evidence>
<dbReference type="STRING" id="1003232.J9DLF1"/>
<evidence type="ECO:0000256" key="2">
    <source>
        <dbReference type="ARBA" id="ARBA00012837"/>
    </source>
</evidence>
<comment type="caution">
    <text evidence="11">The sequence shown here is derived from an EMBL/GenBank/DDBJ whole genome shotgun (WGS) entry which is preliminary data.</text>
</comment>
<sequence length="746" mass="86178">MKIQEIYDEVVQKLRQYAQFDPNSFLHTRTPENGDFSIHETRLKPYTNIEEILSDYRSPSISRVLYTNKSLYFQVDKKSLQRRIITDIIVENDKFGTKPCKNKLIVVEYSSPNIAKKFHPGHLRTTILGSFINNLLKSQGYKTHCINYLGDWGKQFGLIGVGFSQYGQESEMQKDPIKHLYDIYVKINADAKANDLIDLKAKQWFKNLENGKKTHLEMWQRCRDMSIEKYKELYKILNCYFDEYSGESFYAQKCKQVVEKLSVINSSNKDNFKVMKSVHQELFDLFKDSIPKENPECINIENKENENKSALALENILDGNKSDENLVKCPNINDLIKKYESSVKLSTTYSKKKTENTSSTSPSEIYSRKNLKNVKKIDEVIEQIPGSDDFLIKNDEDGSKFIETKHGKLCVIKNDGSTLYSTRDIAAVIDRVIRLNPHKIIYVVASQQDLYFKQLFDILESIQVTKISKLKDIQYNCIPNNFSKNIAYKNNGKNVEKEIHTSFEHVNYGMVNGMSTRKGDVVFLEDIIEISKQIMLTKMHADNDKIVEIQDTDKTAQILAVSALIIQDFSAKRIKNYNFDMERNTKTTGSTGPYLQYLHCRLASIEDKNKNLVDSIISEMIKPKEEGTTNSETLCEISDETRHEYIAKYIVKNADFDLLDEKLKEIVFSLCKYPYVLEKCLANYEPSTMVTYLMDLAKSVSSIIREIRVMDVEKNIAITRLAFYKAVKIVLGNGMRILGMEPLERM</sequence>
<accession>J9DLF1</accession>
<evidence type="ECO:0000256" key="1">
    <source>
        <dbReference type="ARBA" id="ARBA00005594"/>
    </source>
</evidence>
<evidence type="ECO:0000313" key="12">
    <source>
        <dbReference type="Proteomes" id="UP000003163"/>
    </source>
</evidence>
<dbReference type="Pfam" id="PF05746">
    <property type="entry name" value="DALR_1"/>
    <property type="match status" value="1"/>
</dbReference>
<dbReference type="InterPro" id="IPR014729">
    <property type="entry name" value="Rossmann-like_a/b/a_fold"/>
</dbReference>
<dbReference type="PANTHER" id="PTHR11956:SF11">
    <property type="entry name" value="ARGININE--TRNA LIGASE, MITOCHONDRIAL-RELATED"/>
    <property type="match status" value="1"/>
</dbReference>
<dbReference type="InParanoid" id="J9DLF1"/>
<dbReference type="GO" id="GO:0005739">
    <property type="term" value="C:mitochondrion"/>
    <property type="evidence" value="ECO:0007669"/>
    <property type="project" value="TreeGrafter"/>
</dbReference>
<keyword evidence="3 9" id="KW-0436">Ligase</keyword>
<dbReference type="SMART" id="SM00836">
    <property type="entry name" value="DALR_1"/>
    <property type="match status" value="1"/>
</dbReference>
<comment type="catalytic activity">
    <reaction evidence="8">
        <text>tRNA(Arg) + L-arginine + ATP = L-arginyl-tRNA(Arg) + AMP + diphosphate</text>
        <dbReference type="Rhea" id="RHEA:20301"/>
        <dbReference type="Rhea" id="RHEA-COMP:9658"/>
        <dbReference type="Rhea" id="RHEA-COMP:9673"/>
        <dbReference type="ChEBI" id="CHEBI:30616"/>
        <dbReference type="ChEBI" id="CHEBI:32682"/>
        <dbReference type="ChEBI" id="CHEBI:33019"/>
        <dbReference type="ChEBI" id="CHEBI:78442"/>
        <dbReference type="ChEBI" id="CHEBI:78513"/>
        <dbReference type="ChEBI" id="CHEBI:456215"/>
        <dbReference type="EC" id="6.1.1.19"/>
    </reaction>
</comment>
<keyword evidence="5 9" id="KW-0067">ATP-binding</keyword>
<name>J9DLF1_EDHAE</name>
<dbReference type="SUPFAM" id="SSF52374">
    <property type="entry name" value="Nucleotidylyl transferase"/>
    <property type="match status" value="1"/>
</dbReference>
<comment type="similarity">
    <text evidence="1 9">Belongs to the class-I aminoacyl-tRNA synthetase family.</text>
</comment>
<evidence type="ECO:0000256" key="3">
    <source>
        <dbReference type="ARBA" id="ARBA00022598"/>
    </source>
</evidence>
<dbReference type="HOGENOM" id="CLU_006406_6_2_1"/>
<dbReference type="GO" id="GO:0005524">
    <property type="term" value="F:ATP binding"/>
    <property type="evidence" value="ECO:0007669"/>
    <property type="project" value="UniProtKB-KW"/>
</dbReference>
<dbReference type="OMA" id="MRYLMEY"/>
<keyword evidence="4 9" id="KW-0547">Nucleotide-binding</keyword>
<evidence type="ECO:0000256" key="4">
    <source>
        <dbReference type="ARBA" id="ARBA00022741"/>
    </source>
</evidence>
<dbReference type="InterPro" id="IPR035684">
    <property type="entry name" value="ArgRS_core"/>
</dbReference>
<feature type="domain" description="DALR anticodon binding" evidence="10">
    <location>
        <begin position="595"/>
        <end position="746"/>
    </location>
</feature>
<gene>
    <name evidence="11" type="ORF">EDEG_02240</name>
</gene>
<evidence type="ECO:0000256" key="5">
    <source>
        <dbReference type="ARBA" id="ARBA00022840"/>
    </source>
</evidence>